<dbReference type="OrthoDB" id="9993879at2759"/>
<feature type="transmembrane region" description="Helical" evidence="1">
    <location>
        <begin position="159"/>
        <end position="180"/>
    </location>
</feature>
<dbReference type="EMBL" id="LK028605">
    <property type="protein sequence ID" value="CDS24432.1"/>
    <property type="molecule type" value="Genomic_DNA"/>
</dbReference>
<keyword evidence="1" id="KW-1133">Transmembrane helix</keyword>
<keyword evidence="1" id="KW-0812">Transmembrane</keyword>
<dbReference type="Proteomes" id="UP000492820">
    <property type="component" value="Unassembled WGS sequence"/>
</dbReference>
<keyword evidence="1" id="KW-0472">Membrane</keyword>
<reference evidence="4" key="3">
    <citation type="submission" date="2020-10" db="UniProtKB">
        <authorList>
            <consortium name="WormBaseParasite"/>
        </authorList>
    </citation>
    <scope>IDENTIFICATION</scope>
</reference>
<feature type="transmembrane region" description="Helical" evidence="1">
    <location>
        <begin position="12"/>
        <end position="37"/>
    </location>
</feature>
<sequence length="400" mass="43767">MLLKSTTVRVRCVLYSQVVFSVSLTLMGLLLIISSAVSVRNLYWMCPVLNLYYSVSWLTLALGIVQVLLGCIIAILLYFQPRCAKQENLVLIGPEGNPLGEIAESPGHSVSTQYWTLRLSSNHVNSHGCCRWRSRFCCCFYSGNQSMVSSITAWFRPMAILFLLIIVSHIAAIPLTTSFISQAQDPESGLLTEVENIFVEAKPYFLHATLSIASSSAAKCWYSMESSRHCCGSVGAADWLRDYPTNQTHLQTQLNALLKRCACSKEEKGTCESQFFSFPSNATKSALIYSRGCGSVIYHDIMHDLNVFKSLVPVSFTVVLVACLVCVIVTLLVANLEMGDEEVATRSNGIAIAPSQPSSMHAGLDVTPASTLNRKVNPTTPNRLSEVAGPALLTLSTRDS</sequence>
<evidence type="ECO:0000313" key="4">
    <source>
        <dbReference type="WBParaSite" id="EgrG_000372900"/>
    </source>
</evidence>
<reference evidence="2" key="2">
    <citation type="submission" date="2014-06" db="EMBL/GenBank/DDBJ databases">
        <authorList>
            <person name="Aslett M."/>
        </authorList>
    </citation>
    <scope>NUCLEOTIDE SEQUENCE</scope>
</reference>
<reference evidence="2 3" key="1">
    <citation type="journal article" date="2013" name="Nature">
        <title>The genomes of four tapeworm species reveal adaptations to parasitism.</title>
        <authorList>
            <person name="Tsai I.J."/>
            <person name="Zarowiecki M."/>
            <person name="Holroyd N."/>
            <person name="Garciarrubio A."/>
            <person name="Sanchez-Flores A."/>
            <person name="Brooks K.L."/>
            <person name="Tracey A."/>
            <person name="Bobes R.J."/>
            <person name="Fragoso G."/>
            <person name="Sciutto E."/>
            <person name="Aslett M."/>
            <person name="Beasley H."/>
            <person name="Bennett H.M."/>
            <person name="Cai J."/>
            <person name="Camicia F."/>
            <person name="Clark R."/>
            <person name="Cucher M."/>
            <person name="De Silva N."/>
            <person name="Day T.A."/>
            <person name="Deplazes P."/>
            <person name="Estrada K."/>
            <person name="Fernandez C."/>
            <person name="Holland P.W."/>
            <person name="Hou J."/>
            <person name="Hu S."/>
            <person name="Huckvale T."/>
            <person name="Hung S.S."/>
            <person name="Kamenetzky L."/>
            <person name="Keane J.A."/>
            <person name="Kiss F."/>
            <person name="Koziol U."/>
            <person name="Lambert O."/>
            <person name="Liu K."/>
            <person name="Luo X."/>
            <person name="Luo Y."/>
            <person name="Macchiaroli N."/>
            <person name="Nichol S."/>
            <person name="Paps J."/>
            <person name="Parkinson J."/>
            <person name="Pouchkina-Stantcheva N."/>
            <person name="Riddiford N."/>
            <person name="Rosenzvit M."/>
            <person name="Salinas G."/>
            <person name="Wasmuth J.D."/>
            <person name="Zamanian M."/>
            <person name="Zheng Y."/>
            <person name="Cai X."/>
            <person name="Soberon X."/>
            <person name="Olson P.D."/>
            <person name="Laclette J.P."/>
            <person name="Brehm K."/>
            <person name="Berriman M."/>
            <person name="Garciarrubio A."/>
            <person name="Bobes R.J."/>
            <person name="Fragoso G."/>
            <person name="Sanchez-Flores A."/>
            <person name="Estrada K."/>
            <person name="Cevallos M.A."/>
            <person name="Morett E."/>
            <person name="Gonzalez V."/>
            <person name="Portillo T."/>
            <person name="Ochoa-Leyva A."/>
            <person name="Jose M.V."/>
            <person name="Sciutto E."/>
            <person name="Landa A."/>
            <person name="Jimenez L."/>
            <person name="Valdes V."/>
            <person name="Carrero J.C."/>
            <person name="Larralde C."/>
            <person name="Morales-Montor J."/>
            <person name="Limon-Lason J."/>
            <person name="Soberon X."/>
            <person name="Laclette J.P."/>
        </authorList>
    </citation>
    <scope>NUCLEOTIDE SEQUENCE [LARGE SCALE GENOMIC DNA]</scope>
</reference>
<evidence type="ECO:0000313" key="3">
    <source>
        <dbReference type="Proteomes" id="UP000492820"/>
    </source>
</evidence>
<dbReference type="AlphaFoldDB" id="A0A068X107"/>
<gene>
    <name evidence="2" type="ORF">EgrG_000372900</name>
</gene>
<organism evidence="2">
    <name type="scientific">Echinococcus granulosus</name>
    <name type="common">Hydatid tapeworm</name>
    <dbReference type="NCBI Taxonomy" id="6210"/>
    <lineage>
        <taxon>Eukaryota</taxon>
        <taxon>Metazoa</taxon>
        <taxon>Spiralia</taxon>
        <taxon>Lophotrochozoa</taxon>
        <taxon>Platyhelminthes</taxon>
        <taxon>Cestoda</taxon>
        <taxon>Eucestoda</taxon>
        <taxon>Cyclophyllidea</taxon>
        <taxon>Taeniidae</taxon>
        <taxon>Echinococcus</taxon>
        <taxon>Echinococcus granulosus group</taxon>
    </lineage>
</organism>
<protein>
    <submittedName>
        <fullName evidence="2 4">Expressed conserved protein</fullName>
    </submittedName>
</protein>
<evidence type="ECO:0000256" key="1">
    <source>
        <dbReference type="SAM" id="Phobius"/>
    </source>
</evidence>
<evidence type="ECO:0000313" key="2">
    <source>
        <dbReference type="EMBL" id="CDS24432.1"/>
    </source>
</evidence>
<feature type="transmembrane region" description="Helical" evidence="1">
    <location>
        <begin position="314"/>
        <end position="336"/>
    </location>
</feature>
<proteinExistence type="predicted"/>
<accession>A0A068X107</accession>
<dbReference type="WBParaSite" id="EgrG_000372900">
    <property type="protein sequence ID" value="EgrG_000372900"/>
    <property type="gene ID" value="EgrG_000372900"/>
</dbReference>
<feature type="transmembrane region" description="Helical" evidence="1">
    <location>
        <begin position="57"/>
        <end position="79"/>
    </location>
</feature>
<name>A0A068X107_ECHGR</name>